<name>A0A4Y2FUQ0_ARAVE</name>
<comment type="caution">
    <text evidence="2">The sequence shown here is derived from an EMBL/GenBank/DDBJ whole genome shotgun (WGS) entry which is preliminary data.</text>
</comment>
<keyword evidence="3" id="KW-1185">Reference proteome</keyword>
<evidence type="ECO:0000313" key="2">
    <source>
        <dbReference type="EMBL" id="GBM44881.1"/>
    </source>
</evidence>
<feature type="region of interest" description="Disordered" evidence="1">
    <location>
        <begin position="66"/>
        <end position="95"/>
    </location>
</feature>
<feature type="region of interest" description="Disordered" evidence="1">
    <location>
        <begin position="115"/>
        <end position="138"/>
    </location>
</feature>
<proteinExistence type="predicted"/>
<dbReference type="Proteomes" id="UP000499080">
    <property type="component" value="Unassembled WGS sequence"/>
</dbReference>
<dbReference type="EMBL" id="BGPR01001081">
    <property type="protein sequence ID" value="GBM44881.1"/>
    <property type="molecule type" value="Genomic_DNA"/>
</dbReference>
<gene>
    <name evidence="2" type="ORF">AVEN_210693_1</name>
</gene>
<protein>
    <submittedName>
        <fullName evidence="2">Uncharacterized protein</fullName>
    </submittedName>
</protein>
<sequence>MDFVPFREIDASDRTGIQLHVKQEPQSEFLDDFTVEPVPSVMASNSSFQRIKNELVSEEEIIESPFKKRRKNQRSNKPGNKNALRNGKIEDGRNGRPVLTQLPFIVNIKSSAILGRPSQENHNGTSDTSNGIPNTSLQSSIPERICESNDHVALNEAVGQNSSNINSYPRTRSQNDSLLVGWVCVKFY</sequence>
<evidence type="ECO:0000256" key="1">
    <source>
        <dbReference type="SAM" id="MobiDB-lite"/>
    </source>
</evidence>
<dbReference type="AlphaFoldDB" id="A0A4Y2FUQ0"/>
<reference evidence="2 3" key="1">
    <citation type="journal article" date="2019" name="Sci. Rep.">
        <title>Orb-weaving spider Araneus ventricosus genome elucidates the spidroin gene catalogue.</title>
        <authorList>
            <person name="Kono N."/>
            <person name="Nakamura H."/>
            <person name="Ohtoshi R."/>
            <person name="Moran D.A.P."/>
            <person name="Shinohara A."/>
            <person name="Yoshida Y."/>
            <person name="Fujiwara M."/>
            <person name="Mori M."/>
            <person name="Tomita M."/>
            <person name="Arakawa K."/>
        </authorList>
    </citation>
    <scope>NUCLEOTIDE SEQUENCE [LARGE SCALE GENOMIC DNA]</scope>
</reference>
<evidence type="ECO:0000313" key="3">
    <source>
        <dbReference type="Proteomes" id="UP000499080"/>
    </source>
</evidence>
<feature type="compositionally biased region" description="Polar residues" evidence="1">
    <location>
        <begin position="118"/>
        <end position="138"/>
    </location>
</feature>
<organism evidence="2 3">
    <name type="scientific">Araneus ventricosus</name>
    <name type="common">Orbweaver spider</name>
    <name type="synonym">Epeira ventricosa</name>
    <dbReference type="NCBI Taxonomy" id="182803"/>
    <lineage>
        <taxon>Eukaryota</taxon>
        <taxon>Metazoa</taxon>
        <taxon>Ecdysozoa</taxon>
        <taxon>Arthropoda</taxon>
        <taxon>Chelicerata</taxon>
        <taxon>Arachnida</taxon>
        <taxon>Araneae</taxon>
        <taxon>Araneomorphae</taxon>
        <taxon>Entelegynae</taxon>
        <taxon>Araneoidea</taxon>
        <taxon>Araneidae</taxon>
        <taxon>Araneus</taxon>
    </lineage>
</organism>
<accession>A0A4Y2FUQ0</accession>